<organism evidence="18 19">
    <name type="scientific">Colletotrichum tanaceti</name>
    <dbReference type="NCBI Taxonomy" id="1306861"/>
    <lineage>
        <taxon>Eukaryota</taxon>
        <taxon>Fungi</taxon>
        <taxon>Dikarya</taxon>
        <taxon>Ascomycota</taxon>
        <taxon>Pezizomycotina</taxon>
        <taxon>Sordariomycetes</taxon>
        <taxon>Hypocreomycetidae</taxon>
        <taxon>Glomerellales</taxon>
        <taxon>Glomerellaceae</taxon>
        <taxon>Colletotrichum</taxon>
        <taxon>Colletotrichum destructivum species complex</taxon>
    </lineage>
</organism>
<dbReference type="EMBL" id="PJEX01000013">
    <property type="protein sequence ID" value="TKW59180.1"/>
    <property type="molecule type" value="Genomic_DNA"/>
</dbReference>
<dbReference type="Proteomes" id="UP000310108">
    <property type="component" value="Unassembled WGS sequence"/>
</dbReference>
<dbReference type="PANTHER" id="PTHR33048:SF160">
    <property type="entry name" value="SAT4 FAMILY MEMBRANE PROTEIN"/>
    <property type="match status" value="1"/>
</dbReference>
<comment type="subcellular location">
    <subcellularLocation>
        <location evidence="2">Membrane</location>
        <topology evidence="2">Lipid-anchor</topology>
        <topology evidence="2">GPI-anchor</topology>
    </subcellularLocation>
    <subcellularLocation>
        <location evidence="1">Membrane</location>
        <topology evidence="1">Multi-pass membrane protein</topology>
    </subcellularLocation>
    <subcellularLocation>
        <location evidence="3">Secreted</location>
    </subcellularLocation>
</comment>
<feature type="domain" description="CFEM" evidence="17">
    <location>
        <begin position="15"/>
        <end position="125"/>
    </location>
</feature>
<keyword evidence="6" id="KW-0325">Glycoprotein</keyword>
<comment type="similarity">
    <text evidence="13">Belongs to the SAT4 family.</text>
</comment>
<dbReference type="PROSITE" id="PS52012">
    <property type="entry name" value="CFEM"/>
    <property type="match status" value="1"/>
</dbReference>
<feature type="chain" id="PRO_5020307918" description="CFEM domain-containing protein" evidence="16">
    <location>
        <begin position="23"/>
        <end position="486"/>
    </location>
</feature>
<evidence type="ECO:0000256" key="16">
    <source>
        <dbReference type="SAM" id="SignalP"/>
    </source>
</evidence>
<keyword evidence="6" id="KW-0336">GPI-anchor</keyword>
<proteinExistence type="inferred from homology"/>
<sequence length="486" mass="52778">MKISWPASATWILLAANTTAQAVTVHNTRSGVPSEMLAKTPSCAVPCIVRGFNDAGCSLTAVEDCVCTNTTLRAQLSQCVQSSCVYTDQIATAEASHDLCHGYPVPDRQDGAGISPVTFPAIATATVLLRFASRLIVAKKLWWDDWTALIATVGFSWLLMTPFGRVPASHHDIRARGGGESVNLADGEQILFIASATCQILSYRLGLGRHVFDVDPGQVMTVLKLFYVNLILYVVMLSVAKVSICALYARVFVDPKFRRNVRFVLYFFVAHFLLYGGLVSLQCMPVRAAWDRSVNGRCLNLFAIGYTGAATVILEDLVLIAMPIPELMKLQLSLQKKLALGFMLAVGSFATIASMIRLRYLVEVNRSSDVTWDNFDASLWTSIELGATITCGSLPAVLPLLKRLSGPVERVRAGVGRVWHKVSRVAGLPAGTEKTHTPDVAVGLRHRKRHPTGMTIDSVETQTAVDSVSDGSIDYASTKVAQPVHV</sequence>
<keyword evidence="10 15" id="KW-0472">Membrane</keyword>
<name>A0A4U6XTB9_9PEZI</name>
<accession>A0A4U6XTB9</accession>
<dbReference type="GO" id="GO:0098552">
    <property type="term" value="C:side of membrane"/>
    <property type="evidence" value="ECO:0007669"/>
    <property type="project" value="UniProtKB-KW"/>
</dbReference>
<feature type="transmembrane region" description="Helical" evidence="15">
    <location>
        <begin position="301"/>
        <end position="325"/>
    </location>
</feature>
<dbReference type="InterPro" id="IPR049326">
    <property type="entry name" value="Rhodopsin_dom_fungi"/>
</dbReference>
<keyword evidence="7 15" id="KW-0812">Transmembrane</keyword>
<keyword evidence="19" id="KW-1185">Reference proteome</keyword>
<evidence type="ECO:0000256" key="6">
    <source>
        <dbReference type="ARBA" id="ARBA00022622"/>
    </source>
</evidence>
<evidence type="ECO:0000313" key="18">
    <source>
        <dbReference type="EMBL" id="TKW59180.1"/>
    </source>
</evidence>
<feature type="signal peptide" evidence="16">
    <location>
        <begin position="1"/>
        <end position="22"/>
    </location>
</feature>
<keyword evidence="5" id="KW-0964">Secreted</keyword>
<comment type="caution">
    <text evidence="14">Lacks conserved residue(s) required for the propagation of feature annotation.</text>
</comment>
<dbReference type="Pfam" id="PF20684">
    <property type="entry name" value="Fung_rhodopsin"/>
    <property type="match status" value="1"/>
</dbReference>
<evidence type="ECO:0000256" key="5">
    <source>
        <dbReference type="ARBA" id="ARBA00022525"/>
    </source>
</evidence>
<dbReference type="PANTHER" id="PTHR33048">
    <property type="entry name" value="PTH11-LIKE INTEGRAL MEMBRANE PROTEIN (AFU_ORTHOLOGUE AFUA_5G11245)"/>
    <property type="match status" value="1"/>
</dbReference>
<keyword evidence="8 16" id="KW-0732">Signal</keyword>
<feature type="transmembrane region" description="Helical" evidence="15">
    <location>
        <begin position="230"/>
        <end position="251"/>
    </location>
</feature>
<protein>
    <recommendedName>
        <fullName evidence="17">CFEM domain-containing protein</fullName>
    </recommendedName>
</protein>
<evidence type="ECO:0000256" key="3">
    <source>
        <dbReference type="ARBA" id="ARBA00004613"/>
    </source>
</evidence>
<evidence type="ECO:0000256" key="8">
    <source>
        <dbReference type="ARBA" id="ARBA00022729"/>
    </source>
</evidence>
<evidence type="ECO:0000256" key="7">
    <source>
        <dbReference type="ARBA" id="ARBA00022692"/>
    </source>
</evidence>
<evidence type="ECO:0000313" key="19">
    <source>
        <dbReference type="Proteomes" id="UP000310108"/>
    </source>
</evidence>
<keyword evidence="12" id="KW-0449">Lipoprotein</keyword>
<dbReference type="GO" id="GO:0005576">
    <property type="term" value="C:extracellular region"/>
    <property type="evidence" value="ECO:0007669"/>
    <property type="project" value="UniProtKB-SubCell"/>
</dbReference>
<evidence type="ECO:0000256" key="4">
    <source>
        <dbReference type="ARBA" id="ARBA00010031"/>
    </source>
</evidence>
<evidence type="ECO:0000256" key="15">
    <source>
        <dbReference type="SAM" id="Phobius"/>
    </source>
</evidence>
<evidence type="ECO:0000256" key="11">
    <source>
        <dbReference type="ARBA" id="ARBA00023157"/>
    </source>
</evidence>
<feature type="transmembrane region" description="Helical" evidence="15">
    <location>
        <begin position="263"/>
        <end position="281"/>
    </location>
</feature>
<evidence type="ECO:0000256" key="1">
    <source>
        <dbReference type="ARBA" id="ARBA00004141"/>
    </source>
</evidence>
<evidence type="ECO:0000256" key="13">
    <source>
        <dbReference type="ARBA" id="ARBA00038359"/>
    </source>
</evidence>
<evidence type="ECO:0000256" key="9">
    <source>
        <dbReference type="ARBA" id="ARBA00022989"/>
    </source>
</evidence>
<dbReference type="SMART" id="SM00747">
    <property type="entry name" value="CFEM"/>
    <property type="match status" value="1"/>
</dbReference>
<dbReference type="InterPro" id="IPR008427">
    <property type="entry name" value="Extracellular_membr_CFEM_dom"/>
</dbReference>
<gene>
    <name evidence="18" type="ORF">CTA1_857</name>
</gene>
<feature type="transmembrane region" description="Helical" evidence="15">
    <location>
        <begin position="337"/>
        <end position="358"/>
    </location>
</feature>
<feature type="disulfide bond" evidence="14">
    <location>
        <begin position="67"/>
        <end position="100"/>
    </location>
</feature>
<comment type="caution">
    <text evidence="18">The sequence shown here is derived from an EMBL/GenBank/DDBJ whole genome shotgun (WGS) entry which is preliminary data.</text>
</comment>
<evidence type="ECO:0000256" key="14">
    <source>
        <dbReference type="PROSITE-ProRule" id="PRU01356"/>
    </source>
</evidence>
<dbReference type="Pfam" id="PF05730">
    <property type="entry name" value="CFEM"/>
    <property type="match status" value="1"/>
</dbReference>
<keyword evidence="9 15" id="KW-1133">Transmembrane helix</keyword>
<dbReference type="InterPro" id="IPR052337">
    <property type="entry name" value="SAT4-like"/>
</dbReference>
<evidence type="ECO:0000256" key="12">
    <source>
        <dbReference type="ARBA" id="ARBA00023288"/>
    </source>
</evidence>
<reference evidence="18 19" key="1">
    <citation type="journal article" date="2019" name="PLoS ONE">
        <title>Comparative genome analysis indicates high evolutionary potential of pathogenicity genes in Colletotrichum tanaceti.</title>
        <authorList>
            <person name="Lelwala R.V."/>
            <person name="Korhonen P.K."/>
            <person name="Young N.D."/>
            <person name="Scott J.B."/>
            <person name="Ades P.A."/>
            <person name="Gasser R.B."/>
            <person name="Taylor P.W.J."/>
        </authorList>
    </citation>
    <scope>NUCLEOTIDE SEQUENCE [LARGE SCALE GENOMIC DNA]</scope>
    <source>
        <strain evidence="18">BRIP57314</strain>
    </source>
</reference>
<dbReference type="AlphaFoldDB" id="A0A4U6XTB9"/>
<comment type="similarity">
    <text evidence="4">Belongs to the RBT5 family.</text>
</comment>
<evidence type="ECO:0000256" key="2">
    <source>
        <dbReference type="ARBA" id="ARBA00004589"/>
    </source>
</evidence>
<evidence type="ECO:0000256" key="10">
    <source>
        <dbReference type="ARBA" id="ARBA00023136"/>
    </source>
</evidence>
<evidence type="ECO:0000259" key="17">
    <source>
        <dbReference type="PROSITE" id="PS52012"/>
    </source>
</evidence>
<dbReference type="STRING" id="1306861.A0A4U6XTB9"/>
<keyword evidence="11 14" id="KW-1015">Disulfide bond</keyword>